<evidence type="ECO:0000256" key="4">
    <source>
        <dbReference type="ARBA" id="ARBA00022759"/>
    </source>
</evidence>
<keyword evidence="4" id="KW-0255">Endonuclease</keyword>
<dbReference type="AlphaFoldDB" id="A0A7W9AIM4"/>
<comment type="similarity">
    <text evidence="1">Belongs to the HicA mRNA interferase family.</text>
</comment>
<dbReference type="Pfam" id="PF07927">
    <property type="entry name" value="HicA_toxin"/>
    <property type="match status" value="1"/>
</dbReference>
<sequence>MTQIAKLLSKLLDGRRLTFTEFVRLMEAFGFVNIRTHGSHRIFSRRDIADQISVQPKGKEAKPYQVRQFRAIVEEYELKLDADE</sequence>
<evidence type="ECO:0000256" key="2">
    <source>
        <dbReference type="ARBA" id="ARBA00022649"/>
    </source>
</evidence>
<evidence type="ECO:0000256" key="1">
    <source>
        <dbReference type="ARBA" id="ARBA00006620"/>
    </source>
</evidence>
<evidence type="ECO:0000256" key="3">
    <source>
        <dbReference type="ARBA" id="ARBA00022722"/>
    </source>
</evidence>
<gene>
    <name evidence="8" type="ORF">FHS49_002279</name>
</gene>
<evidence type="ECO:0000256" key="5">
    <source>
        <dbReference type="ARBA" id="ARBA00022801"/>
    </source>
</evidence>
<dbReference type="InterPro" id="IPR012933">
    <property type="entry name" value="HicA_mRNA_interferase"/>
</dbReference>
<protein>
    <submittedName>
        <fullName evidence="8">Putative RNA binding protein YcfA (HicA-like mRNA interferase family)</fullName>
    </submittedName>
</protein>
<keyword evidence="6" id="KW-0694">RNA-binding</keyword>
<comment type="caution">
    <text evidence="8">The sequence shown here is derived from an EMBL/GenBank/DDBJ whole genome shotgun (WGS) entry which is preliminary data.</text>
</comment>
<dbReference type="Gene3D" id="3.30.920.30">
    <property type="entry name" value="Hypothetical protein"/>
    <property type="match status" value="1"/>
</dbReference>
<dbReference type="GO" id="GO:0016787">
    <property type="term" value="F:hydrolase activity"/>
    <property type="evidence" value="ECO:0007669"/>
    <property type="project" value="UniProtKB-KW"/>
</dbReference>
<dbReference type="InterPro" id="IPR038570">
    <property type="entry name" value="HicA_sf"/>
</dbReference>
<keyword evidence="9" id="KW-1185">Reference proteome</keyword>
<dbReference type="GO" id="GO:0003729">
    <property type="term" value="F:mRNA binding"/>
    <property type="evidence" value="ECO:0007669"/>
    <property type="project" value="InterPro"/>
</dbReference>
<proteinExistence type="inferred from homology"/>
<dbReference type="EMBL" id="JACIJC010000003">
    <property type="protein sequence ID" value="MBB5686263.1"/>
    <property type="molecule type" value="Genomic_DNA"/>
</dbReference>
<keyword evidence="2" id="KW-1277">Toxin-antitoxin system</keyword>
<evidence type="ECO:0000313" key="8">
    <source>
        <dbReference type="EMBL" id="MBB5686263.1"/>
    </source>
</evidence>
<accession>A0A7W9AIM4</accession>
<keyword evidence="7" id="KW-0346">Stress response</keyword>
<dbReference type="GO" id="GO:0004519">
    <property type="term" value="F:endonuclease activity"/>
    <property type="evidence" value="ECO:0007669"/>
    <property type="project" value="UniProtKB-KW"/>
</dbReference>
<organism evidence="8 9">
    <name type="scientific">Sphingobium boeckii</name>
    <dbReference type="NCBI Taxonomy" id="1082345"/>
    <lineage>
        <taxon>Bacteria</taxon>
        <taxon>Pseudomonadati</taxon>
        <taxon>Pseudomonadota</taxon>
        <taxon>Alphaproteobacteria</taxon>
        <taxon>Sphingomonadales</taxon>
        <taxon>Sphingomonadaceae</taxon>
        <taxon>Sphingobium</taxon>
    </lineage>
</organism>
<dbReference type="SUPFAM" id="SSF54786">
    <property type="entry name" value="YcfA/nrd intein domain"/>
    <property type="match status" value="1"/>
</dbReference>
<dbReference type="Proteomes" id="UP000549617">
    <property type="component" value="Unassembled WGS sequence"/>
</dbReference>
<evidence type="ECO:0000256" key="6">
    <source>
        <dbReference type="ARBA" id="ARBA00022884"/>
    </source>
</evidence>
<dbReference type="RefSeq" id="WP_184018436.1">
    <property type="nucleotide sequence ID" value="NZ_JACIJC010000003.1"/>
</dbReference>
<keyword evidence="3" id="KW-0540">Nuclease</keyword>
<name>A0A7W9AIM4_9SPHN</name>
<evidence type="ECO:0000313" key="9">
    <source>
        <dbReference type="Proteomes" id="UP000549617"/>
    </source>
</evidence>
<keyword evidence="5" id="KW-0378">Hydrolase</keyword>
<reference evidence="8 9" key="1">
    <citation type="submission" date="2020-08" db="EMBL/GenBank/DDBJ databases">
        <title>Genomic Encyclopedia of Type Strains, Phase IV (KMG-IV): sequencing the most valuable type-strain genomes for metagenomic binning, comparative biology and taxonomic classification.</title>
        <authorList>
            <person name="Goeker M."/>
        </authorList>
    </citation>
    <scope>NUCLEOTIDE SEQUENCE [LARGE SCALE GENOMIC DNA]</scope>
    <source>
        <strain evidence="8 9">DSM 25079</strain>
    </source>
</reference>
<evidence type="ECO:0000256" key="7">
    <source>
        <dbReference type="ARBA" id="ARBA00023016"/>
    </source>
</evidence>